<dbReference type="RefSeq" id="WP_317796456.1">
    <property type="nucleotide sequence ID" value="NZ_AP028461.1"/>
</dbReference>
<protein>
    <submittedName>
        <fullName evidence="2">Uncharacterized protein</fullName>
    </submittedName>
</protein>
<feature type="chain" id="PRO_5045300314" evidence="1">
    <location>
        <begin position="23"/>
        <end position="169"/>
    </location>
</feature>
<sequence>MSKSVTVLASLALAVLPAPAHAATRAAVPGEVTWEATQRRSPDADTLCRDGRANIRAKYTGVHGLTAMLVGGAKSDYADYPAFVRGPLIFSSSTFTGPDSHRSWISVPAPSSPGAEDGPAVLGVEVLDIAQSSRLLWFQSWDFPLACGYDYEVTIEDVDQQSAAAVPGA</sequence>
<dbReference type="EMBL" id="JBHTMK010000055">
    <property type="protein sequence ID" value="MFD1372107.1"/>
    <property type="molecule type" value="Genomic_DNA"/>
</dbReference>
<reference evidence="3" key="1">
    <citation type="journal article" date="2019" name="Int. J. Syst. Evol. Microbiol.">
        <title>The Global Catalogue of Microorganisms (GCM) 10K type strain sequencing project: providing services to taxonomists for standard genome sequencing and annotation.</title>
        <authorList>
            <consortium name="The Broad Institute Genomics Platform"/>
            <consortium name="The Broad Institute Genome Sequencing Center for Infectious Disease"/>
            <person name="Wu L."/>
            <person name="Ma J."/>
        </authorList>
    </citation>
    <scope>NUCLEOTIDE SEQUENCE [LARGE SCALE GENOMIC DNA]</scope>
    <source>
        <strain evidence="3">CCM 7526</strain>
    </source>
</reference>
<accession>A0ABW4API4</accession>
<gene>
    <name evidence="2" type="ORF">ACFQ5G_42865</name>
</gene>
<proteinExistence type="predicted"/>
<dbReference type="Proteomes" id="UP001597183">
    <property type="component" value="Unassembled WGS sequence"/>
</dbReference>
<evidence type="ECO:0000256" key="1">
    <source>
        <dbReference type="SAM" id="SignalP"/>
    </source>
</evidence>
<organism evidence="2 3">
    <name type="scientific">Actinoplanes sichuanensis</name>
    <dbReference type="NCBI Taxonomy" id="512349"/>
    <lineage>
        <taxon>Bacteria</taxon>
        <taxon>Bacillati</taxon>
        <taxon>Actinomycetota</taxon>
        <taxon>Actinomycetes</taxon>
        <taxon>Micromonosporales</taxon>
        <taxon>Micromonosporaceae</taxon>
        <taxon>Actinoplanes</taxon>
    </lineage>
</organism>
<feature type="signal peptide" evidence="1">
    <location>
        <begin position="1"/>
        <end position="22"/>
    </location>
</feature>
<comment type="caution">
    <text evidence="2">The sequence shown here is derived from an EMBL/GenBank/DDBJ whole genome shotgun (WGS) entry which is preliminary data.</text>
</comment>
<evidence type="ECO:0000313" key="2">
    <source>
        <dbReference type="EMBL" id="MFD1372107.1"/>
    </source>
</evidence>
<keyword evidence="3" id="KW-1185">Reference proteome</keyword>
<keyword evidence="1" id="KW-0732">Signal</keyword>
<evidence type="ECO:0000313" key="3">
    <source>
        <dbReference type="Proteomes" id="UP001597183"/>
    </source>
</evidence>
<name>A0ABW4API4_9ACTN</name>